<dbReference type="OrthoDB" id="675330at2"/>
<proteinExistence type="predicted"/>
<feature type="signal peptide" evidence="1">
    <location>
        <begin position="1"/>
        <end position="25"/>
    </location>
</feature>
<dbReference type="EMBL" id="QDKG01000008">
    <property type="protein sequence ID" value="PVH24010.1"/>
    <property type="molecule type" value="Genomic_DNA"/>
</dbReference>
<keyword evidence="1" id="KW-0732">Signal</keyword>
<protein>
    <recommendedName>
        <fullName evidence="4">LTXXQ motif family protein</fullName>
    </recommendedName>
</protein>
<reference evidence="2 3" key="1">
    <citation type="submission" date="2018-04" db="EMBL/GenBank/DDBJ databases">
        <title>Sphingobacterium cortibacter sp. nov.</title>
        <authorList>
            <person name="Li Y."/>
        </authorList>
    </citation>
    <scope>NUCLEOTIDE SEQUENCE [LARGE SCALE GENOMIC DNA]</scope>
    <source>
        <strain evidence="2 3">2c-3</strain>
    </source>
</reference>
<evidence type="ECO:0000256" key="1">
    <source>
        <dbReference type="SAM" id="SignalP"/>
    </source>
</evidence>
<evidence type="ECO:0000313" key="3">
    <source>
        <dbReference type="Proteomes" id="UP000245627"/>
    </source>
</evidence>
<sequence length="138" mass="16480">MIRLNQILLTLFVSCSMLLTATAQSDDRFEKIENQKIAYITKHLNITTSEAQRFFPLYNQYSKSMQNIKSAKSNLRSHQHEHQNSDMIEFDSKEVELKKQYRNKFAEVIGAARASQFFMVEQEFKDMLYREWQSRQNR</sequence>
<accession>A0A2T8HF43</accession>
<organism evidence="2 3">
    <name type="scientific">Sphingobacterium corticibacter</name>
    <dbReference type="NCBI Taxonomy" id="2171749"/>
    <lineage>
        <taxon>Bacteria</taxon>
        <taxon>Pseudomonadati</taxon>
        <taxon>Bacteroidota</taxon>
        <taxon>Sphingobacteriia</taxon>
        <taxon>Sphingobacteriales</taxon>
        <taxon>Sphingobacteriaceae</taxon>
        <taxon>Sphingobacterium</taxon>
    </lineage>
</organism>
<dbReference type="Proteomes" id="UP000245627">
    <property type="component" value="Unassembled WGS sequence"/>
</dbReference>
<evidence type="ECO:0000313" key="2">
    <source>
        <dbReference type="EMBL" id="PVH24010.1"/>
    </source>
</evidence>
<dbReference type="RefSeq" id="WP_116777046.1">
    <property type="nucleotide sequence ID" value="NZ_QDKG01000008.1"/>
</dbReference>
<name>A0A2T8HF43_9SPHI</name>
<dbReference type="PROSITE" id="PS51257">
    <property type="entry name" value="PROKAR_LIPOPROTEIN"/>
    <property type="match status" value="1"/>
</dbReference>
<evidence type="ECO:0008006" key="4">
    <source>
        <dbReference type="Google" id="ProtNLM"/>
    </source>
</evidence>
<feature type="chain" id="PRO_5015527191" description="LTXXQ motif family protein" evidence="1">
    <location>
        <begin position="26"/>
        <end position="138"/>
    </location>
</feature>
<gene>
    <name evidence="2" type="ORF">DC487_16315</name>
</gene>
<dbReference type="AlphaFoldDB" id="A0A2T8HF43"/>
<keyword evidence="3" id="KW-1185">Reference proteome</keyword>
<comment type="caution">
    <text evidence="2">The sequence shown here is derived from an EMBL/GenBank/DDBJ whole genome shotgun (WGS) entry which is preliminary data.</text>
</comment>